<evidence type="ECO:0000313" key="2">
    <source>
        <dbReference type="Proteomes" id="UP001244341"/>
    </source>
</evidence>
<reference evidence="1 2" key="1">
    <citation type="submission" date="2023-05" db="EMBL/GenBank/DDBJ databases">
        <title>A 100% complete, gapless, phased diploid assembly of the Scenedesmus obliquus UTEX 3031 genome.</title>
        <authorList>
            <person name="Biondi T.C."/>
            <person name="Hanschen E.R."/>
            <person name="Kwon T."/>
            <person name="Eng W."/>
            <person name="Kruse C.P.S."/>
            <person name="Koehler S.I."/>
            <person name="Kunde Y."/>
            <person name="Gleasner C.D."/>
            <person name="You Mak K.T."/>
            <person name="Polle J."/>
            <person name="Hovde B.T."/>
            <person name="Starkenburg S.R."/>
        </authorList>
    </citation>
    <scope>NUCLEOTIDE SEQUENCE [LARGE SCALE GENOMIC DNA]</scope>
    <source>
        <strain evidence="1 2">DOE0152z</strain>
    </source>
</reference>
<dbReference type="EMBL" id="CP126213">
    <property type="protein sequence ID" value="WIA15684.1"/>
    <property type="molecule type" value="Genomic_DNA"/>
</dbReference>
<evidence type="ECO:0000313" key="1">
    <source>
        <dbReference type="EMBL" id="WIA15684.1"/>
    </source>
</evidence>
<gene>
    <name evidence="1" type="ORF">OEZ85_002309</name>
</gene>
<dbReference type="Proteomes" id="UP001244341">
    <property type="component" value="Chromosome 6b"/>
</dbReference>
<accession>A0ABY8U2K1</accession>
<keyword evidence="2" id="KW-1185">Reference proteome</keyword>
<sequence>MINQCSQQLLAIPGVPLAAAEALVQAGLRVQITGQQLVASAYECFEGLGVWVEAFSAAGVPLAHWAAELPAELRHLVQDLTPKRTADLLAVVLGMAGCGLPGRDLIEAEYIIPYMCQPPAYNTLSQLSAAAVEALLRLAMQSHSRAMNHFMARYLPTTVYHLIKLPAAQQLPTAALVELTQQAMQSTGAGRVVLTDSLLRLLAGRQLTAEQAEVLMSLLRGPTAAAAAKEYCGFMVPDGHSVMVWLASQPGAAAAAARLGLTADDVREPFGRAAALLFGGQQEAGAR</sequence>
<organism evidence="1 2">
    <name type="scientific">Tetradesmus obliquus</name>
    <name type="common">Green alga</name>
    <name type="synonym">Acutodesmus obliquus</name>
    <dbReference type="NCBI Taxonomy" id="3088"/>
    <lineage>
        <taxon>Eukaryota</taxon>
        <taxon>Viridiplantae</taxon>
        <taxon>Chlorophyta</taxon>
        <taxon>core chlorophytes</taxon>
        <taxon>Chlorophyceae</taxon>
        <taxon>CS clade</taxon>
        <taxon>Sphaeropleales</taxon>
        <taxon>Scenedesmaceae</taxon>
        <taxon>Tetradesmus</taxon>
    </lineage>
</organism>
<proteinExistence type="predicted"/>
<protein>
    <submittedName>
        <fullName evidence="1">Uncharacterized protein</fullName>
    </submittedName>
</protein>
<name>A0ABY8U2K1_TETOB</name>